<proteinExistence type="predicted"/>
<dbReference type="Proteomes" id="UP001162162">
    <property type="component" value="Unassembled WGS sequence"/>
</dbReference>
<feature type="region of interest" description="Disordered" evidence="1">
    <location>
        <begin position="71"/>
        <end position="96"/>
    </location>
</feature>
<organism evidence="2 3">
    <name type="scientific">Aromia moschata</name>
    <dbReference type="NCBI Taxonomy" id="1265417"/>
    <lineage>
        <taxon>Eukaryota</taxon>
        <taxon>Metazoa</taxon>
        <taxon>Ecdysozoa</taxon>
        <taxon>Arthropoda</taxon>
        <taxon>Hexapoda</taxon>
        <taxon>Insecta</taxon>
        <taxon>Pterygota</taxon>
        <taxon>Neoptera</taxon>
        <taxon>Endopterygota</taxon>
        <taxon>Coleoptera</taxon>
        <taxon>Polyphaga</taxon>
        <taxon>Cucujiformia</taxon>
        <taxon>Chrysomeloidea</taxon>
        <taxon>Cerambycidae</taxon>
        <taxon>Cerambycinae</taxon>
        <taxon>Callichromatini</taxon>
        <taxon>Aromia</taxon>
    </lineage>
</organism>
<evidence type="ECO:0000313" key="2">
    <source>
        <dbReference type="EMBL" id="KAJ8959856.1"/>
    </source>
</evidence>
<comment type="caution">
    <text evidence="2">The sequence shown here is derived from an EMBL/GenBank/DDBJ whole genome shotgun (WGS) entry which is preliminary data.</text>
</comment>
<feature type="compositionally biased region" description="Polar residues" evidence="1">
    <location>
        <begin position="1"/>
        <end position="14"/>
    </location>
</feature>
<feature type="region of interest" description="Disordered" evidence="1">
    <location>
        <begin position="1"/>
        <end position="56"/>
    </location>
</feature>
<sequence>MEGQNSDTNPQYQNGHGEAVPVPPPPPAGYIGPPAPAGRPRDEQTEPVDFSTANEPVNFSGVRPVATFAGAPVLAPGSGYSRESTPDSGGSHYMDAYRDPAGYGPMSPHPGYGMTTVASDYTSNPYTPYATGGYSCASGYPGAVTTGYPVPPGNKGRDV</sequence>
<gene>
    <name evidence="2" type="ORF">NQ318_011589</name>
</gene>
<accession>A0AAV8Z7H7</accession>
<protein>
    <submittedName>
        <fullName evidence="2">Uncharacterized protein</fullName>
    </submittedName>
</protein>
<evidence type="ECO:0000256" key="1">
    <source>
        <dbReference type="SAM" id="MobiDB-lite"/>
    </source>
</evidence>
<dbReference type="EMBL" id="JAPWTK010000011">
    <property type="protein sequence ID" value="KAJ8959856.1"/>
    <property type="molecule type" value="Genomic_DNA"/>
</dbReference>
<feature type="compositionally biased region" description="Pro residues" evidence="1">
    <location>
        <begin position="21"/>
        <end position="37"/>
    </location>
</feature>
<dbReference type="AlphaFoldDB" id="A0AAV8Z7H7"/>
<reference evidence="2" key="1">
    <citation type="journal article" date="2023" name="Insect Mol. Biol.">
        <title>Genome sequencing provides insights into the evolution of gene families encoding plant cell wall-degrading enzymes in longhorned beetles.</title>
        <authorList>
            <person name="Shin N.R."/>
            <person name="Okamura Y."/>
            <person name="Kirsch R."/>
            <person name="Pauchet Y."/>
        </authorList>
    </citation>
    <scope>NUCLEOTIDE SEQUENCE</scope>
    <source>
        <strain evidence="2">AMC_N1</strain>
    </source>
</reference>
<name>A0AAV8Z7H7_9CUCU</name>
<keyword evidence="3" id="KW-1185">Reference proteome</keyword>
<evidence type="ECO:0000313" key="3">
    <source>
        <dbReference type="Proteomes" id="UP001162162"/>
    </source>
</evidence>